<organism evidence="2 3">
    <name type="scientific">Lysinibacillus alkalisoli</name>
    <dbReference type="NCBI Taxonomy" id="1911548"/>
    <lineage>
        <taxon>Bacteria</taxon>
        <taxon>Bacillati</taxon>
        <taxon>Bacillota</taxon>
        <taxon>Bacilli</taxon>
        <taxon>Bacillales</taxon>
        <taxon>Bacillaceae</taxon>
        <taxon>Lysinibacillus</taxon>
    </lineage>
</organism>
<dbReference type="SUPFAM" id="SSF52799">
    <property type="entry name" value="(Phosphotyrosine protein) phosphatases II"/>
    <property type="match status" value="1"/>
</dbReference>
<gene>
    <name evidence="2" type="ORF">GCM10007425_16660</name>
</gene>
<accession>A0A917G4L0</accession>
<dbReference type="Pfam" id="PF13350">
    <property type="entry name" value="Y_phosphatase3"/>
    <property type="match status" value="1"/>
</dbReference>
<name>A0A917G4L0_9BACI</name>
<dbReference type="RefSeq" id="WP_188614595.1">
    <property type="nucleotide sequence ID" value="NZ_BMJT01000005.1"/>
</dbReference>
<dbReference type="PANTHER" id="PTHR31126:SF1">
    <property type="entry name" value="TYROSINE SPECIFIC PROTEIN PHOSPHATASES DOMAIN-CONTAINING PROTEIN"/>
    <property type="match status" value="1"/>
</dbReference>
<dbReference type="PANTHER" id="PTHR31126">
    <property type="entry name" value="TYROSINE-PROTEIN PHOSPHATASE"/>
    <property type="match status" value="1"/>
</dbReference>
<dbReference type="Gene3D" id="3.90.190.10">
    <property type="entry name" value="Protein tyrosine phosphatase superfamily"/>
    <property type="match status" value="1"/>
</dbReference>
<reference evidence="2" key="2">
    <citation type="submission" date="2020-09" db="EMBL/GenBank/DDBJ databases">
        <authorList>
            <person name="Sun Q."/>
            <person name="Zhou Y."/>
        </authorList>
    </citation>
    <scope>NUCLEOTIDE SEQUENCE</scope>
    <source>
        <strain evidence="2">CGMCC 1.15760</strain>
    </source>
</reference>
<evidence type="ECO:0000313" key="3">
    <source>
        <dbReference type="Proteomes" id="UP000616608"/>
    </source>
</evidence>
<dbReference type="Proteomes" id="UP000616608">
    <property type="component" value="Unassembled WGS sequence"/>
</dbReference>
<protein>
    <submittedName>
        <fullName evidence="2">Protein-tyrosine-phosphatase</fullName>
    </submittedName>
</protein>
<sequence>MNNTIIFDTVPNFRDMGGYKTNSGKQVKRGLFYRSAALGKMTAQDQQRFQQLGIKTIFDYRDDYEAAKNPDPIFEGIENIRIPAKQNILAMPSTDNTQHSAQQFYQQMTPTKFADMYVDMAFDNPSFQKLMAVATTPAQLGLLHHCAIGKDRTGIGGAMILMALDVPKETIFEDYLKTNSLLQATIDQMAANVLSDASHEELQQFYALMAAKEEYLQAVFDGIDTRYETTASFLLDQFQLHPHNLQEMHDFALV</sequence>
<dbReference type="InterPro" id="IPR029021">
    <property type="entry name" value="Prot-tyrosine_phosphatase-like"/>
</dbReference>
<reference evidence="2" key="1">
    <citation type="journal article" date="2014" name="Int. J. Syst. Evol. Microbiol.">
        <title>Complete genome sequence of Corynebacterium casei LMG S-19264T (=DSM 44701T), isolated from a smear-ripened cheese.</title>
        <authorList>
            <consortium name="US DOE Joint Genome Institute (JGI-PGF)"/>
            <person name="Walter F."/>
            <person name="Albersmeier A."/>
            <person name="Kalinowski J."/>
            <person name="Ruckert C."/>
        </authorList>
    </citation>
    <scope>NUCLEOTIDE SEQUENCE</scope>
    <source>
        <strain evidence="2">CGMCC 1.15760</strain>
    </source>
</reference>
<proteinExistence type="inferred from homology"/>
<evidence type="ECO:0000256" key="1">
    <source>
        <dbReference type="ARBA" id="ARBA00009580"/>
    </source>
</evidence>
<dbReference type="InterPro" id="IPR026893">
    <property type="entry name" value="Tyr/Ser_Pase_IphP-type"/>
</dbReference>
<dbReference type="AlphaFoldDB" id="A0A917G4L0"/>
<keyword evidence="3" id="KW-1185">Reference proteome</keyword>
<comment type="caution">
    <text evidence="2">The sequence shown here is derived from an EMBL/GenBank/DDBJ whole genome shotgun (WGS) entry which is preliminary data.</text>
</comment>
<dbReference type="EMBL" id="BMJT01000005">
    <property type="protein sequence ID" value="GGG22818.1"/>
    <property type="molecule type" value="Genomic_DNA"/>
</dbReference>
<comment type="similarity">
    <text evidence="1">Belongs to the protein-tyrosine phosphatase family.</text>
</comment>
<dbReference type="GO" id="GO:0004721">
    <property type="term" value="F:phosphoprotein phosphatase activity"/>
    <property type="evidence" value="ECO:0007669"/>
    <property type="project" value="InterPro"/>
</dbReference>
<evidence type="ECO:0000313" key="2">
    <source>
        <dbReference type="EMBL" id="GGG22818.1"/>
    </source>
</evidence>